<evidence type="ECO:0000313" key="3">
    <source>
        <dbReference type="Proteomes" id="UP001156905"/>
    </source>
</evidence>
<feature type="region of interest" description="Disordered" evidence="1">
    <location>
        <begin position="155"/>
        <end position="188"/>
    </location>
</feature>
<dbReference type="SUPFAM" id="SSF52096">
    <property type="entry name" value="ClpP/crotonase"/>
    <property type="match status" value="1"/>
</dbReference>
<dbReference type="Proteomes" id="UP001156905">
    <property type="component" value="Unassembled WGS sequence"/>
</dbReference>
<name>A0ABQ6BCQ2_9BRAD</name>
<gene>
    <name evidence="2" type="ORF">GCM10007857_80080</name>
</gene>
<feature type="compositionally biased region" description="Polar residues" evidence="1">
    <location>
        <begin position="159"/>
        <end position="174"/>
    </location>
</feature>
<accession>A0ABQ6BCQ2</accession>
<reference evidence="3" key="1">
    <citation type="journal article" date="2019" name="Int. J. Syst. Evol. Microbiol.">
        <title>The Global Catalogue of Microorganisms (GCM) 10K type strain sequencing project: providing services to taxonomists for standard genome sequencing and annotation.</title>
        <authorList>
            <consortium name="The Broad Institute Genomics Platform"/>
            <consortium name="The Broad Institute Genome Sequencing Center for Infectious Disease"/>
            <person name="Wu L."/>
            <person name="Ma J."/>
        </authorList>
    </citation>
    <scope>NUCLEOTIDE SEQUENCE [LARGE SCALE GENOMIC DNA]</scope>
    <source>
        <strain evidence="3">NBRC 102520</strain>
    </source>
</reference>
<dbReference type="Gene3D" id="3.90.226.10">
    <property type="entry name" value="2-enoyl-CoA Hydratase, Chain A, domain 1"/>
    <property type="match status" value="1"/>
</dbReference>
<evidence type="ECO:0000256" key="1">
    <source>
        <dbReference type="SAM" id="MobiDB-lite"/>
    </source>
</evidence>
<organism evidence="2 3">
    <name type="scientific">Bradyrhizobium iriomotense</name>
    <dbReference type="NCBI Taxonomy" id="441950"/>
    <lineage>
        <taxon>Bacteria</taxon>
        <taxon>Pseudomonadati</taxon>
        <taxon>Pseudomonadota</taxon>
        <taxon>Alphaproteobacteria</taxon>
        <taxon>Hyphomicrobiales</taxon>
        <taxon>Nitrobacteraceae</taxon>
        <taxon>Bradyrhizobium</taxon>
    </lineage>
</organism>
<sequence>MVILISGELTDGDAEAFKSAVKAANDAGKVVSSIRLNSPGGSLLEGAELADAVRFGKIVTNVGNGATCASACFLVFAAGHAKYANYTARIGVHGASDQSGEETVRSGAATVSMARMAKELGVPAAIIGRMVVTPPSDMVWLSPSDLQSMGVSLVRKPSQVAQTDQPPAQQTETTDPVDITPSAKATATPPTWNEFVNAAIDLSAKQNNGKPRTLRGCQPELKLCFNVVTYLDKNGVETGVKVIKDMNDKIVMKEVCTFNATKDIRRCLNWDTLAVRRDMQDTSGNWTKIADD</sequence>
<comment type="caution">
    <text evidence="2">The sequence shown here is derived from an EMBL/GenBank/DDBJ whole genome shotgun (WGS) entry which is preliminary data.</text>
</comment>
<keyword evidence="3" id="KW-1185">Reference proteome</keyword>
<dbReference type="Pfam" id="PF00574">
    <property type="entry name" value="CLP_protease"/>
    <property type="match status" value="1"/>
</dbReference>
<dbReference type="EMBL" id="BSOW01000045">
    <property type="protein sequence ID" value="GLR91291.1"/>
    <property type="molecule type" value="Genomic_DNA"/>
</dbReference>
<dbReference type="InterPro" id="IPR029045">
    <property type="entry name" value="ClpP/crotonase-like_dom_sf"/>
</dbReference>
<protein>
    <submittedName>
        <fullName evidence="2">Uncharacterized protein</fullName>
    </submittedName>
</protein>
<dbReference type="InterPro" id="IPR023562">
    <property type="entry name" value="ClpP/TepA"/>
</dbReference>
<proteinExistence type="predicted"/>
<evidence type="ECO:0000313" key="2">
    <source>
        <dbReference type="EMBL" id="GLR91291.1"/>
    </source>
</evidence>